<dbReference type="Proteomes" id="UP000694872">
    <property type="component" value="Unplaced"/>
</dbReference>
<dbReference type="RefSeq" id="XP_013162243.1">
    <property type="nucleotide sequence ID" value="XM_013306789.1"/>
</dbReference>
<dbReference type="GeneID" id="106113806"/>
<dbReference type="InterPro" id="IPR043136">
    <property type="entry name" value="B30.2/SPRY_sf"/>
</dbReference>
<dbReference type="InterPro" id="IPR013083">
    <property type="entry name" value="Znf_RING/FYVE/PHD"/>
</dbReference>
<evidence type="ECO:0000313" key="9">
    <source>
        <dbReference type="RefSeq" id="XP_013162244.1"/>
    </source>
</evidence>
<dbReference type="Pfam" id="PF13920">
    <property type="entry name" value="zf-C3HC4_3"/>
    <property type="match status" value="1"/>
</dbReference>
<dbReference type="PANTHER" id="PTHR13363">
    <property type="entry name" value="RING FINGER AND SRY DOMAIN-CONTAINING"/>
    <property type="match status" value="1"/>
</dbReference>
<keyword evidence="2 4" id="KW-0863">Zinc-finger</keyword>
<dbReference type="RefSeq" id="XP_013162242.1">
    <property type="nucleotide sequence ID" value="XM_013306788.1"/>
</dbReference>
<dbReference type="PROSITE" id="PS50188">
    <property type="entry name" value="B302_SPRY"/>
    <property type="match status" value="1"/>
</dbReference>
<dbReference type="GO" id="GO:0051603">
    <property type="term" value="P:proteolysis involved in protein catabolic process"/>
    <property type="evidence" value="ECO:0007669"/>
    <property type="project" value="TreeGrafter"/>
</dbReference>
<dbReference type="Gene3D" id="2.60.120.920">
    <property type="match status" value="1"/>
</dbReference>
<dbReference type="InterPro" id="IPR001841">
    <property type="entry name" value="Znf_RING"/>
</dbReference>
<sequence>MEGVMERFSNYEYLHRSRQIGVWSPQIISNVVLQILQKLRPINTVRHELDVMVKFISHISLVEANWLSIVSSVMRIMPNDIYTMKAIVIIMRALPSPQLTTLSTLLHDRFRVTCARAVAADFVIRVEMNICIVLNCLAEKLAGNGSTQIFTYDVCGYLCHIFLNTKGHNDQELQMRALLALEKFSIMADNKMLIVNALSLQGKSYLSDLEIYLRHNAGQYAIRREFLFCVRWALDNIFLKPGRQLSFRTVNLSPINGLLKNDSGNIFIKYSPDLAEIRNDTIWSQTLHGTCEVDKNIWFYEVTLVTNGAITVGWATTGADKNRPVGWDELSVGYDGRRRVLWHCGAAYSIPMGSWRPGDVIGCLLNITKRRVIFYMNGRETSVSSHDFFTDNKNSRTFFPAITMSAFQQCRVNLGREQFRCPPEAVYYSTPSTVGHLTPQQRMIYGMPRHAMQQQQATYNASEDACDICCDLVADVTLHPCGHRTLCFACSMKIVSCPVCRAIIKERR</sequence>
<keyword evidence="3" id="KW-0862">Zinc</keyword>
<proteinExistence type="predicted"/>
<organism evidence="7">
    <name type="scientific">Papilio xuthus</name>
    <name type="common">Asian swallowtail butterfly</name>
    <dbReference type="NCBI Taxonomy" id="66420"/>
    <lineage>
        <taxon>Eukaryota</taxon>
        <taxon>Metazoa</taxon>
        <taxon>Ecdysozoa</taxon>
        <taxon>Arthropoda</taxon>
        <taxon>Hexapoda</taxon>
        <taxon>Insecta</taxon>
        <taxon>Pterygota</taxon>
        <taxon>Neoptera</taxon>
        <taxon>Endopterygota</taxon>
        <taxon>Lepidoptera</taxon>
        <taxon>Glossata</taxon>
        <taxon>Ditrysia</taxon>
        <taxon>Papilionoidea</taxon>
        <taxon>Papilionidae</taxon>
        <taxon>Papilioninae</taxon>
        <taxon>Papilio</taxon>
    </lineage>
</organism>
<protein>
    <submittedName>
        <fullName evidence="7 8">RING finger and SPRY domain-containing protein 1-like</fullName>
    </submittedName>
</protein>
<dbReference type="InterPro" id="IPR013320">
    <property type="entry name" value="ConA-like_dom_sf"/>
</dbReference>
<dbReference type="AlphaFoldDB" id="A0AAJ7E4D4"/>
<dbReference type="SUPFAM" id="SSF57850">
    <property type="entry name" value="RING/U-box"/>
    <property type="match status" value="1"/>
</dbReference>
<dbReference type="PROSITE" id="PS50089">
    <property type="entry name" value="ZF_RING_2"/>
    <property type="match status" value="1"/>
</dbReference>
<gene>
    <name evidence="7 8 9" type="primary">LOC106113806</name>
</gene>
<evidence type="ECO:0000256" key="1">
    <source>
        <dbReference type="ARBA" id="ARBA00022723"/>
    </source>
</evidence>
<evidence type="ECO:0000256" key="2">
    <source>
        <dbReference type="ARBA" id="ARBA00022771"/>
    </source>
</evidence>
<keyword evidence="1" id="KW-0479">Metal-binding</keyword>
<dbReference type="Gene3D" id="3.30.40.10">
    <property type="entry name" value="Zinc/RING finger domain, C3HC4 (zinc finger)"/>
    <property type="match status" value="1"/>
</dbReference>
<dbReference type="GO" id="GO:0008270">
    <property type="term" value="F:zinc ion binding"/>
    <property type="evidence" value="ECO:0007669"/>
    <property type="project" value="UniProtKB-KW"/>
</dbReference>
<dbReference type="SMART" id="SM00449">
    <property type="entry name" value="SPRY"/>
    <property type="match status" value="1"/>
</dbReference>
<dbReference type="Pfam" id="PF00622">
    <property type="entry name" value="SPRY"/>
    <property type="match status" value="1"/>
</dbReference>
<feature type="domain" description="B30.2/SPRY" evidence="6">
    <location>
        <begin position="237"/>
        <end position="419"/>
    </location>
</feature>
<name>A0AAJ7E4D4_PAPXU</name>
<dbReference type="PANTHER" id="PTHR13363:SF6">
    <property type="entry name" value="RING FINGER AND SPRY DOMAIN-CONTAINING PROTEIN 1"/>
    <property type="match status" value="1"/>
</dbReference>
<feature type="domain" description="RING-type" evidence="5">
    <location>
        <begin position="466"/>
        <end position="501"/>
    </location>
</feature>
<evidence type="ECO:0000259" key="5">
    <source>
        <dbReference type="PROSITE" id="PS50089"/>
    </source>
</evidence>
<dbReference type="KEGG" id="pxu:106113806"/>
<evidence type="ECO:0000313" key="8">
    <source>
        <dbReference type="RefSeq" id="XP_013162243.1"/>
    </source>
</evidence>
<dbReference type="InterPro" id="IPR003877">
    <property type="entry name" value="SPRY_dom"/>
</dbReference>
<reference evidence="7 8" key="1">
    <citation type="submission" date="2025-04" db="UniProtKB">
        <authorList>
            <consortium name="RefSeq"/>
        </authorList>
    </citation>
    <scope>IDENTIFICATION</scope>
</reference>
<dbReference type="GO" id="GO:0004842">
    <property type="term" value="F:ubiquitin-protein transferase activity"/>
    <property type="evidence" value="ECO:0007669"/>
    <property type="project" value="InterPro"/>
</dbReference>
<dbReference type="InterPro" id="IPR045129">
    <property type="entry name" value="RNF123/RKP/RSPRY1"/>
</dbReference>
<evidence type="ECO:0000259" key="6">
    <source>
        <dbReference type="PROSITE" id="PS50188"/>
    </source>
</evidence>
<dbReference type="SUPFAM" id="SSF49899">
    <property type="entry name" value="Concanavalin A-like lectins/glucanases"/>
    <property type="match status" value="1"/>
</dbReference>
<dbReference type="InterPro" id="IPR001870">
    <property type="entry name" value="B30.2/SPRY"/>
</dbReference>
<evidence type="ECO:0000256" key="3">
    <source>
        <dbReference type="ARBA" id="ARBA00022833"/>
    </source>
</evidence>
<dbReference type="GO" id="GO:0005737">
    <property type="term" value="C:cytoplasm"/>
    <property type="evidence" value="ECO:0007669"/>
    <property type="project" value="TreeGrafter"/>
</dbReference>
<dbReference type="RefSeq" id="XP_013162244.1">
    <property type="nucleotide sequence ID" value="XM_013306790.1"/>
</dbReference>
<evidence type="ECO:0000256" key="4">
    <source>
        <dbReference type="PROSITE-ProRule" id="PRU00175"/>
    </source>
</evidence>
<evidence type="ECO:0000313" key="7">
    <source>
        <dbReference type="RefSeq" id="XP_013162242.1"/>
    </source>
</evidence>
<accession>A0AAJ7E4D4</accession>